<feature type="compositionally biased region" description="Polar residues" evidence="1">
    <location>
        <begin position="123"/>
        <end position="142"/>
    </location>
</feature>
<evidence type="ECO:0000256" key="1">
    <source>
        <dbReference type="SAM" id="MobiDB-lite"/>
    </source>
</evidence>
<sequence length="142" mass="16521">MKQLYKEINRMLEESEESSASYHIPISFNQITKVNNKSKQYNKTQTEQVIEINKDILNKNKKKLLDDYVDIQISRSLFDISRSRSSTQCSVTNALPNLEIRNSQIHRVSQVQQVKRSPRKSFATPQQSHGNLIPHITTTIYE</sequence>
<organism evidence="2">
    <name type="scientific">Hexamita inflata</name>
    <dbReference type="NCBI Taxonomy" id="28002"/>
    <lineage>
        <taxon>Eukaryota</taxon>
        <taxon>Metamonada</taxon>
        <taxon>Diplomonadida</taxon>
        <taxon>Hexamitidae</taxon>
        <taxon>Hexamitinae</taxon>
        <taxon>Hexamita</taxon>
    </lineage>
</organism>
<protein>
    <submittedName>
        <fullName evidence="3">Hypothetical_protein</fullName>
    </submittedName>
</protein>
<accession>A0AA86N4W6</accession>
<keyword evidence="4" id="KW-1185">Reference proteome</keyword>
<evidence type="ECO:0000313" key="2">
    <source>
        <dbReference type="EMBL" id="CAI9912780.1"/>
    </source>
</evidence>
<dbReference type="Proteomes" id="UP001642409">
    <property type="component" value="Unassembled WGS sequence"/>
</dbReference>
<dbReference type="EMBL" id="CAXDID020000038">
    <property type="protein sequence ID" value="CAL5998731.1"/>
    <property type="molecule type" value="Genomic_DNA"/>
</dbReference>
<reference evidence="2" key="1">
    <citation type="submission" date="2023-06" db="EMBL/GenBank/DDBJ databases">
        <authorList>
            <person name="Kurt Z."/>
        </authorList>
    </citation>
    <scope>NUCLEOTIDE SEQUENCE</scope>
</reference>
<proteinExistence type="predicted"/>
<dbReference type="AlphaFoldDB" id="A0AA86N4W6"/>
<evidence type="ECO:0000313" key="4">
    <source>
        <dbReference type="Proteomes" id="UP001642409"/>
    </source>
</evidence>
<comment type="caution">
    <text evidence="2">The sequence shown here is derived from an EMBL/GenBank/DDBJ whole genome shotgun (WGS) entry which is preliminary data.</text>
</comment>
<reference evidence="3 4" key="2">
    <citation type="submission" date="2024-07" db="EMBL/GenBank/DDBJ databases">
        <authorList>
            <person name="Akdeniz Z."/>
        </authorList>
    </citation>
    <scope>NUCLEOTIDE SEQUENCE [LARGE SCALE GENOMIC DNA]</scope>
</reference>
<gene>
    <name evidence="3" type="ORF">HINF_LOCUS15880</name>
    <name evidence="2" type="ORF">HINF_LOCUS425</name>
</gene>
<name>A0AA86N4W6_9EUKA</name>
<evidence type="ECO:0000313" key="3">
    <source>
        <dbReference type="EMBL" id="CAL5998731.1"/>
    </source>
</evidence>
<dbReference type="EMBL" id="CATOUU010000003">
    <property type="protein sequence ID" value="CAI9912780.1"/>
    <property type="molecule type" value="Genomic_DNA"/>
</dbReference>
<feature type="region of interest" description="Disordered" evidence="1">
    <location>
        <begin position="115"/>
        <end position="142"/>
    </location>
</feature>